<dbReference type="OrthoDB" id="40931at10239"/>
<gene>
    <name evidence="1" type="ORF">PHL092M00_43</name>
</gene>
<proteinExistence type="predicted"/>
<accession>A0A0E3DN09</accession>
<dbReference type="KEGG" id="vg:24724848"/>
<evidence type="ECO:0000313" key="2">
    <source>
        <dbReference type="Proteomes" id="UP000033319"/>
    </source>
</evidence>
<sequence>MWIVCFWSQAPIAHSPHLARVPLRLSVFHFRRTACHANTLNTW</sequence>
<name>A0A0E3DN09_9CAUD</name>
<reference evidence="1 2" key="1">
    <citation type="journal article" date="2015" name="ISME J.">
        <title>The diversity and host interactions of Propionibacterium acnes bacteriophages on human skin.</title>
        <authorList>
            <person name="Liu J."/>
            <person name="Yan R."/>
            <person name="Zhong Q."/>
            <person name="Ngo S."/>
            <person name="Bangayan N.J."/>
            <person name="Nguyen L."/>
            <person name="Lui T."/>
            <person name="Liu M."/>
            <person name="Erfe M.C."/>
            <person name="Craft N."/>
            <person name="Tomida S."/>
            <person name="Li H."/>
        </authorList>
    </citation>
    <scope>NUCLEOTIDE SEQUENCE [LARGE SCALE GENOMIC DNA]</scope>
    <source>
        <strain evidence="1">PHL092M00</strain>
    </source>
</reference>
<evidence type="ECO:0000313" key="1">
    <source>
        <dbReference type="EMBL" id="AII29306.1"/>
    </source>
</evidence>
<dbReference type="GeneID" id="24724848"/>
<keyword evidence="2" id="KW-1185">Reference proteome</keyword>
<dbReference type="EMBL" id="KJ578773">
    <property type="protein sequence ID" value="AII29306.1"/>
    <property type="molecule type" value="Genomic_DNA"/>
</dbReference>
<protein>
    <submittedName>
        <fullName evidence="1">Uncharacterized protein</fullName>
    </submittedName>
</protein>
<dbReference type="RefSeq" id="YP_009152404.1">
    <property type="nucleotide sequence ID" value="NC_027385.1"/>
</dbReference>
<organism evidence="1 2">
    <name type="scientific">Propionibacterium phage PHL092M00</name>
    <dbReference type="NCBI Taxonomy" id="1500813"/>
    <lineage>
        <taxon>Viruses</taxon>
        <taxon>Duplodnaviria</taxon>
        <taxon>Heunggongvirae</taxon>
        <taxon>Uroviricota</taxon>
        <taxon>Caudoviricetes</taxon>
        <taxon>Pahexavirus</taxon>
        <taxon>Pahexavirus PHL092M00</taxon>
    </lineage>
</organism>
<dbReference type="Proteomes" id="UP000033319">
    <property type="component" value="Segment"/>
</dbReference>